<keyword evidence="1" id="KW-0472">Membrane</keyword>
<dbReference type="HOGENOM" id="CLU_1888869_0_0_1"/>
<evidence type="ECO:0000256" key="1">
    <source>
        <dbReference type="SAM" id="Phobius"/>
    </source>
</evidence>
<dbReference type="AlphaFoldDB" id="A0A072TVJ1"/>
<dbReference type="Proteomes" id="UP000002051">
    <property type="component" value="Chromosome 8"/>
</dbReference>
<reference evidence="2 5" key="1">
    <citation type="journal article" date="2011" name="Nature">
        <title>The Medicago genome provides insight into the evolution of rhizobial symbioses.</title>
        <authorList>
            <person name="Young N.D."/>
            <person name="Debelle F."/>
            <person name="Oldroyd G.E."/>
            <person name="Geurts R."/>
            <person name="Cannon S.B."/>
            <person name="Udvardi M.K."/>
            <person name="Benedito V.A."/>
            <person name="Mayer K.F."/>
            <person name="Gouzy J."/>
            <person name="Schoof H."/>
            <person name="Van de Peer Y."/>
            <person name="Proost S."/>
            <person name="Cook D.R."/>
            <person name="Meyers B.C."/>
            <person name="Spannagl M."/>
            <person name="Cheung F."/>
            <person name="De Mita S."/>
            <person name="Krishnakumar V."/>
            <person name="Gundlach H."/>
            <person name="Zhou S."/>
            <person name="Mudge J."/>
            <person name="Bharti A.K."/>
            <person name="Murray J.D."/>
            <person name="Naoumkina M.A."/>
            <person name="Rosen B."/>
            <person name="Silverstein K.A."/>
            <person name="Tang H."/>
            <person name="Rombauts S."/>
            <person name="Zhao P.X."/>
            <person name="Zhou P."/>
            <person name="Barbe V."/>
            <person name="Bardou P."/>
            <person name="Bechner M."/>
            <person name="Bellec A."/>
            <person name="Berger A."/>
            <person name="Berges H."/>
            <person name="Bidwell S."/>
            <person name="Bisseling T."/>
            <person name="Choisne N."/>
            <person name="Couloux A."/>
            <person name="Denny R."/>
            <person name="Deshpande S."/>
            <person name="Dai X."/>
            <person name="Doyle J.J."/>
            <person name="Dudez A.M."/>
            <person name="Farmer A.D."/>
            <person name="Fouteau S."/>
            <person name="Franken C."/>
            <person name="Gibelin C."/>
            <person name="Gish J."/>
            <person name="Goldstein S."/>
            <person name="Gonzalez A.J."/>
            <person name="Green P.J."/>
            <person name="Hallab A."/>
            <person name="Hartog M."/>
            <person name="Hua A."/>
            <person name="Humphray S.J."/>
            <person name="Jeong D.H."/>
            <person name="Jing Y."/>
            <person name="Jocker A."/>
            <person name="Kenton S.M."/>
            <person name="Kim D.J."/>
            <person name="Klee K."/>
            <person name="Lai H."/>
            <person name="Lang C."/>
            <person name="Lin S."/>
            <person name="Macmil S.L."/>
            <person name="Magdelenat G."/>
            <person name="Matthews L."/>
            <person name="McCorrison J."/>
            <person name="Monaghan E.L."/>
            <person name="Mun J.H."/>
            <person name="Najar F.Z."/>
            <person name="Nicholson C."/>
            <person name="Noirot C."/>
            <person name="O'Bleness M."/>
            <person name="Paule C.R."/>
            <person name="Poulain J."/>
            <person name="Prion F."/>
            <person name="Qin B."/>
            <person name="Qu C."/>
            <person name="Retzel E.F."/>
            <person name="Riddle C."/>
            <person name="Sallet E."/>
            <person name="Samain S."/>
            <person name="Samson N."/>
            <person name="Sanders I."/>
            <person name="Saurat O."/>
            <person name="Scarpelli C."/>
            <person name="Schiex T."/>
            <person name="Segurens B."/>
            <person name="Severin A.J."/>
            <person name="Sherrier D.J."/>
            <person name="Shi R."/>
            <person name="Sims S."/>
            <person name="Singer S.R."/>
            <person name="Sinharoy S."/>
            <person name="Sterck L."/>
            <person name="Viollet A."/>
            <person name="Wang B.B."/>
            <person name="Wang K."/>
            <person name="Wang M."/>
            <person name="Wang X."/>
            <person name="Warfsmann J."/>
            <person name="Weissenbach J."/>
            <person name="White D.D."/>
            <person name="White J.D."/>
            <person name="Wiley G.B."/>
            <person name="Wincker P."/>
            <person name="Xing Y."/>
            <person name="Yang L."/>
            <person name="Yao Z."/>
            <person name="Ying F."/>
            <person name="Zhai J."/>
            <person name="Zhou L."/>
            <person name="Zuber A."/>
            <person name="Denarie J."/>
            <person name="Dixon R.A."/>
            <person name="May G.D."/>
            <person name="Schwartz D.C."/>
            <person name="Rogers J."/>
            <person name="Quetier F."/>
            <person name="Town C.D."/>
            <person name="Roe B.A."/>
        </authorList>
    </citation>
    <scope>NUCLEOTIDE SEQUENCE [LARGE SCALE GENOMIC DNA]</scope>
    <source>
        <strain evidence="2">A17</strain>
        <strain evidence="4 5">cv. Jemalong A17</strain>
    </source>
</reference>
<dbReference type="Proteomes" id="UP000265566">
    <property type="component" value="Chromosome 8"/>
</dbReference>
<reference evidence="2 5" key="2">
    <citation type="journal article" date="2014" name="BMC Genomics">
        <title>An improved genome release (version Mt4.0) for the model legume Medicago truncatula.</title>
        <authorList>
            <person name="Tang H."/>
            <person name="Krishnakumar V."/>
            <person name="Bidwell S."/>
            <person name="Rosen B."/>
            <person name="Chan A."/>
            <person name="Zhou S."/>
            <person name="Gentzbittel L."/>
            <person name="Childs K.L."/>
            <person name="Yandell M."/>
            <person name="Gundlach H."/>
            <person name="Mayer K.F."/>
            <person name="Schwartz D.C."/>
            <person name="Town C.D."/>
        </authorList>
    </citation>
    <scope>GENOME REANNOTATION</scope>
    <source>
        <strain evidence="2">A17</strain>
        <strain evidence="4 5">cv. Jemalong A17</strain>
    </source>
</reference>
<reference evidence="3" key="5">
    <citation type="journal article" date="2018" name="Nat. Plants">
        <title>Whole-genome landscape of Medicago truncatula symbiotic genes.</title>
        <authorList>
            <person name="Pecrix Y."/>
            <person name="Gamas P."/>
            <person name="Carrere S."/>
        </authorList>
    </citation>
    <scope>NUCLEOTIDE SEQUENCE</scope>
    <source>
        <tissue evidence="3">Leaves</tissue>
    </source>
</reference>
<evidence type="ECO:0000313" key="4">
    <source>
        <dbReference type="EnsemblPlants" id="KEH20858"/>
    </source>
</evidence>
<dbReference type="EnsemblPlants" id="KEH20858">
    <property type="protein sequence ID" value="KEH20858"/>
    <property type="gene ID" value="MTR_8g090335"/>
</dbReference>
<evidence type="ECO:0000313" key="5">
    <source>
        <dbReference type="Proteomes" id="UP000002051"/>
    </source>
</evidence>
<evidence type="ECO:0000313" key="2">
    <source>
        <dbReference type="EMBL" id="KEH20858.1"/>
    </source>
</evidence>
<name>A0A072TVJ1_MEDTR</name>
<dbReference type="EMBL" id="CM001224">
    <property type="protein sequence ID" value="KEH20858.1"/>
    <property type="molecule type" value="Genomic_DNA"/>
</dbReference>
<accession>A0A072TVJ1</accession>
<feature type="transmembrane region" description="Helical" evidence="1">
    <location>
        <begin position="56"/>
        <end position="72"/>
    </location>
</feature>
<proteinExistence type="predicted"/>
<feature type="transmembrane region" description="Helical" evidence="1">
    <location>
        <begin position="84"/>
        <end position="111"/>
    </location>
</feature>
<evidence type="ECO:0000313" key="6">
    <source>
        <dbReference type="Proteomes" id="UP000265566"/>
    </source>
</evidence>
<keyword evidence="1" id="KW-1133">Transmembrane helix</keyword>
<evidence type="ECO:0000313" key="3">
    <source>
        <dbReference type="EMBL" id="RHN42943.1"/>
    </source>
</evidence>
<keyword evidence="1 2" id="KW-0812">Transmembrane</keyword>
<sequence length="135" mass="14885">MTWWCVESCFSAPPSLPPSSGVSFVTVLKCLRSSLFWCLIQVLTSVIFLRHPDPPLIGWLGVGALYVGFVGARWRSGWLFCAAYWLGAAGLLLFVLGLLVPSVLFLLSLFYTVGARCCCCVVATTWWHFLCGLCI</sequence>
<reference evidence="6" key="4">
    <citation type="journal article" date="2018" name="Nat. Plants">
        <title>Whole-genome landscape of Medicago truncatula symbiotic genes.</title>
        <authorList>
            <person name="Pecrix Y."/>
            <person name="Staton S.E."/>
            <person name="Sallet E."/>
            <person name="Lelandais-Briere C."/>
            <person name="Moreau S."/>
            <person name="Carrere S."/>
            <person name="Blein T."/>
            <person name="Jardinaud M.F."/>
            <person name="Latrasse D."/>
            <person name="Zouine M."/>
            <person name="Zahm M."/>
            <person name="Kreplak J."/>
            <person name="Mayjonade B."/>
            <person name="Satge C."/>
            <person name="Perez M."/>
            <person name="Cauet S."/>
            <person name="Marande W."/>
            <person name="Chantry-Darmon C."/>
            <person name="Lopez-Roques C."/>
            <person name="Bouchez O."/>
            <person name="Berard A."/>
            <person name="Debelle F."/>
            <person name="Munos S."/>
            <person name="Bendahmane A."/>
            <person name="Berges H."/>
            <person name="Niebel A."/>
            <person name="Buitink J."/>
            <person name="Frugier F."/>
            <person name="Benhamed M."/>
            <person name="Crespi M."/>
            <person name="Gouzy J."/>
            <person name="Gamas P."/>
        </authorList>
    </citation>
    <scope>NUCLEOTIDE SEQUENCE [LARGE SCALE GENOMIC DNA]</scope>
    <source>
        <strain evidence="6">cv. Jemalong A17</strain>
    </source>
</reference>
<reference evidence="4" key="3">
    <citation type="submission" date="2015-04" db="UniProtKB">
        <authorList>
            <consortium name="EnsemblPlants"/>
        </authorList>
    </citation>
    <scope>IDENTIFICATION</scope>
    <source>
        <strain evidence="4">cv. Jemalong A17</strain>
    </source>
</reference>
<organism evidence="2 5">
    <name type="scientific">Medicago truncatula</name>
    <name type="common">Barrel medic</name>
    <name type="synonym">Medicago tribuloides</name>
    <dbReference type="NCBI Taxonomy" id="3880"/>
    <lineage>
        <taxon>Eukaryota</taxon>
        <taxon>Viridiplantae</taxon>
        <taxon>Streptophyta</taxon>
        <taxon>Embryophyta</taxon>
        <taxon>Tracheophyta</taxon>
        <taxon>Spermatophyta</taxon>
        <taxon>Magnoliopsida</taxon>
        <taxon>eudicotyledons</taxon>
        <taxon>Gunneridae</taxon>
        <taxon>Pentapetalae</taxon>
        <taxon>rosids</taxon>
        <taxon>fabids</taxon>
        <taxon>Fabales</taxon>
        <taxon>Fabaceae</taxon>
        <taxon>Papilionoideae</taxon>
        <taxon>50 kb inversion clade</taxon>
        <taxon>NPAAA clade</taxon>
        <taxon>Hologalegina</taxon>
        <taxon>IRL clade</taxon>
        <taxon>Trifolieae</taxon>
        <taxon>Medicago</taxon>
    </lineage>
</organism>
<dbReference type="EMBL" id="PSQE01000008">
    <property type="protein sequence ID" value="RHN42943.1"/>
    <property type="molecule type" value="Genomic_DNA"/>
</dbReference>
<gene>
    <name evidence="2" type="ordered locus">MTR_8g090335</name>
    <name evidence="3" type="ORF">MtrunA17_Chr8g0382461</name>
</gene>
<keyword evidence="5" id="KW-1185">Reference proteome</keyword>
<protein>
    <submittedName>
        <fullName evidence="2">Transmembrane protein, putative</fullName>
    </submittedName>
</protein>
<dbReference type="Gramene" id="rna49452">
    <property type="protein sequence ID" value="RHN42943.1"/>
    <property type="gene ID" value="gene49452"/>
</dbReference>